<dbReference type="EnsemblMetazoa" id="AFUN019960-RA">
    <property type="protein sequence ID" value="AFUN019960-PA"/>
    <property type="gene ID" value="AFUN019960"/>
</dbReference>
<reference evidence="1" key="1">
    <citation type="submission" date="2020-05" db="UniProtKB">
        <authorList>
            <consortium name="EnsemblMetazoa"/>
        </authorList>
    </citation>
    <scope>IDENTIFICATION</scope>
    <source>
        <strain evidence="1">FUMOZ</strain>
    </source>
</reference>
<protein>
    <submittedName>
        <fullName evidence="1">Uncharacterized protein</fullName>
    </submittedName>
</protein>
<organism evidence="1">
    <name type="scientific">Anopheles funestus</name>
    <name type="common">African malaria mosquito</name>
    <dbReference type="NCBI Taxonomy" id="62324"/>
    <lineage>
        <taxon>Eukaryota</taxon>
        <taxon>Metazoa</taxon>
        <taxon>Ecdysozoa</taxon>
        <taxon>Arthropoda</taxon>
        <taxon>Hexapoda</taxon>
        <taxon>Insecta</taxon>
        <taxon>Pterygota</taxon>
        <taxon>Neoptera</taxon>
        <taxon>Endopterygota</taxon>
        <taxon>Diptera</taxon>
        <taxon>Nematocera</taxon>
        <taxon>Culicoidea</taxon>
        <taxon>Culicidae</taxon>
        <taxon>Anophelinae</taxon>
        <taxon>Anopheles</taxon>
    </lineage>
</organism>
<sequence length="73" mass="8445">MKMFQTLSCACLTMKACVRFDRKMSPCTSLVCVCVCIENPKSKDRGGSCRFCFLLIFFTYCLLQYHKTSEHLK</sequence>
<evidence type="ECO:0000313" key="1">
    <source>
        <dbReference type="EnsemblMetazoa" id="AFUN019960-PA"/>
    </source>
</evidence>
<proteinExistence type="predicted"/>
<dbReference type="AlphaFoldDB" id="A0A4Y0BII3"/>
<accession>A0A4Y0BII3</accession>
<name>A0A4Y0BII3_ANOFN</name>
<dbReference type="VEuPathDB" id="VectorBase:AFUN019960"/>